<dbReference type="Gene3D" id="3.20.20.140">
    <property type="entry name" value="Metal-dependent hydrolases"/>
    <property type="match status" value="1"/>
</dbReference>
<reference evidence="2 3" key="1">
    <citation type="submission" date="2017-03" db="EMBL/GenBank/DDBJ databases">
        <authorList>
            <person name="Afonso C.L."/>
            <person name="Miller P.J."/>
            <person name="Scott M.A."/>
            <person name="Spackman E."/>
            <person name="Goraichik I."/>
            <person name="Dimitrov K.M."/>
            <person name="Suarez D.L."/>
            <person name="Swayne D.E."/>
        </authorList>
    </citation>
    <scope>NUCLEOTIDE SEQUENCE [LARGE SCALE GENOMIC DNA]</scope>
    <source>
        <strain evidence="2 3">CECT 7691</strain>
    </source>
</reference>
<protein>
    <recommendedName>
        <fullName evidence="4">Amidohydrolase</fullName>
    </recommendedName>
</protein>
<gene>
    <name evidence="2" type="ORF">OCH7691_00168</name>
</gene>
<dbReference type="InParanoid" id="A0A1Y5RA10"/>
<dbReference type="AlphaFoldDB" id="A0A1Y5RA10"/>
<dbReference type="OrthoDB" id="3982782at2"/>
<evidence type="ECO:0000313" key="2">
    <source>
        <dbReference type="EMBL" id="SLN12575.1"/>
    </source>
</evidence>
<evidence type="ECO:0008006" key="4">
    <source>
        <dbReference type="Google" id="ProtNLM"/>
    </source>
</evidence>
<evidence type="ECO:0000313" key="3">
    <source>
        <dbReference type="Proteomes" id="UP000193200"/>
    </source>
</evidence>
<accession>A0A1Y5RA10</accession>
<dbReference type="RefSeq" id="WP_139839472.1">
    <property type="nucleotide sequence ID" value="NZ_FWFR01000001.1"/>
</dbReference>
<keyword evidence="1" id="KW-0732">Signal</keyword>
<sequence length="461" mass="51966">MTRCFRGLVMAAAFAAGGLWAAEPAAAQEALHDSHFHYLNYNQDLGMPIATVRGVMTHGVQGDSRTDYSVTRSTLFGIPLQQRWDPSALLARDAGHGDGSFTWGAPSIPDDEPVYYLPTHSELYYYSGVDPLIAEAYCDDVEGLTARDGAPFWDPSITGFNPADVHGADHIVRMMTVYPGIFRAIGEFTIHKEAVATKIAGATPSFDNEALHEIIHVASRLGLVVILHSDMYSLLDEGPEDAAYYDETKLLLKDVGHYFKNYKTPGLLWAHTGIGRFAPKDRTIQLAHFDRLQRILDDPLYNHVGFDIAWDFVARFIRGNPAGWANLYDNANRGKRFVWGSDSLSPTNQQKYTDVIKDYDAIFRVPYTQAPARLMQRDNYAMIFDDPLRRYARGYFAHRTGATKWNCKRDTVVPPPSDDWFKGYDDLYPKEERQELLKAIEKDVDEVIGLYPRAVRAVQVK</sequence>
<organism evidence="2 3">
    <name type="scientific">Oceanibacterium hippocampi</name>
    <dbReference type="NCBI Taxonomy" id="745714"/>
    <lineage>
        <taxon>Bacteria</taxon>
        <taxon>Pseudomonadati</taxon>
        <taxon>Pseudomonadota</taxon>
        <taxon>Alphaproteobacteria</taxon>
        <taxon>Sneathiellales</taxon>
        <taxon>Sneathiellaceae</taxon>
        <taxon>Oceanibacterium</taxon>
    </lineage>
</organism>
<dbReference type="EMBL" id="FWFR01000001">
    <property type="protein sequence ID" value="SLN12575.1"/>
    <property type="molecule type" value="Genomic_DNA"/>
</dbReference>
<proteinExistence type="predicted"/>
<keyword evidence="3" id="KW-1185">Reference proteome</keyword>
<evidence type="ECO:0000256" key="1">
    <source>
        <dbReference type="SAM" id="SignalP"/>
    </source>
</evidence>
<feature type="chain" id="PRO_5012170118" description="Amidohydrolase" evidence="1">
    <location>
        <begin position="22"/>
        <end position="461"/>
    </location>
</feature>
<feature type="signal peptide" evidence="1">
    <location>
        <begin position="1"/>
        <end position="21"/>
    </location>
</feature>
<name>A0A1Y5RA10_9PROT</name>
<dbReference type="Proteomes" id="UP000193200">
    <property type="component" value="Unassembled WGS sequence"/>
</dbReference>